<dbReference type="EMBL" id="JACRSY010000012">
    <property type="protein sequence ID" value="MBC8579702.1"/>
    <property type="molecule type" value="Genomic_DNA"/>
</dbReference>
<proteinExistence type="predicted"/>
<dbReference type="RefSeq" id="WP_249332656.1">
    <property type="nucleotide sequence ID" value="NZ_JACRSY010000012.1"/>
</dbReference>
<dbReference type="AlphaFoldDB" id="A0A926EJV3"/>
<protein>
    <submittedName>
        <fullName evidence="1">Uncharacterized protein</fullName>
    </submittedName>
</protein>
<accession>A0A926EJV3</accession>
<evidence type="ECO:0000313" key="1">
    <source>
        <dbReference type="EMBL" id="MBC8579702.1"/>
    </source>
</evidence>
<dbReference type="Proteomes" id="UP000655830">
    <property type="component" value="Unassembled WGS sequence"/>
</dbReference>
<sequence>MNFLESMGDEVYSIDSSYMRGIHIVIKLNTHINLTTEGYHIMLSDIQGCANNHNMVLEKVAIELKPYIHFHILAKYQWDINEAYNYMEQFKRVCGRKIQQLMNVKVRKTFEYVKVNPIHTQVHWNNTYNYICRKEDKYSTNII</sequence>
<evidence type="ECO:0000313" key="2">
    <source>
        <dbReference type="Proteomes" id="UP000655830"/>
    </source>
</evidence>
<name>A0A926EJV3_9FIRM</name>
<reference evidence="1" key="1">
    <citation type="submission" date="2020-08" db="EMBL/GenBank/DDBJ databases">
        <title>Genome public.</title>
        <authorList>
            <person name="Liu C."/>
            <person name="Sun Q."/>
        </authorList>
    </citation>
    <scope>NUCLEOTIDE SEQUENCE</scope>
    <source>
        <strain evidence="1">NSJ-12</strain>
    </source>
</reference>
<organism evidence="1 2">
    <name type="scientific">Zhenhengia yiwuensis</name>
    <dbReference type="NCBI Taxonomy" id="2763666"/>
    <lineage>
        <taxon>Bacteria</taxon>
        <taxon>Bacillati</taxon>
        <taxon>Bacillota</taxon>
        <taxon>Clostridia</taxon>
        <taxon>Lachnospirales</taxon>
        <taxon>Lachnospiraceae</taxon>
        <taxon>Zhenhengia</taxon>
    </lineage>
</organism>
<gene>
    <name evidence="1" type="ORF">H8718_09180</name>
</gene>
<comment type="caution">
    <text evidence="1">The sequence shown here is derived from an EMBL/GenBank/DDBJ whole genome shotgun (WGS) entry which is preliminary data.</text>
</comment>
<keyword evidence="2" id="KW-1185">Reference proteome</keyword>